<feature type="signal peptide" evidence="7">
    <location>
        <begin position="1"/>
        <end position="23"/>
    </location>
</feature>
<evidence type="ECO:0000313" key="8">
    <source>
        <dbReference type="EMBL" id="TCL32947.1"/>
    </source>
</evidence>
<evidence type="ECO:0000256" key="4">
    <source>
        <dbReference type="ARBA" id="ARBA00022679"/>
    </source>
</evidence>
<dbReference type="PANTHER" id="PTHR30606">
    <property type="entry name" value="LIPID A BIOSYNTHESIS LAUROYL ACYLTRANSFERASE"/>
    <property type="match status" value="1"/>
</dbReference>
<dbReference type="GO" id="GO:0016746">
    <property type="term" value="F:acyltransferase activity"/>
    <property type="evidence" value="ECO:0007669"/>
    <property type="project" value="UniProtKB-KW"/>
</dbReference>
<keyword evidence="6" id="KW-0012">Acyltransferase</keyword>
<keyword evidence="3" id="KW-0997">Cell inner membrane</keyword>
<evidence type="ECO:0000256" key="5">
    <source>
        <dbReference type="ARBA" id="ARBA00023136"/>
    </source>
</evidence>
<comment type="caution">
    <text evidence="8">The sequence shown here is derived from an EMBL/GenBank/DDBJ whole genome shotgun (WGS) entry which is preliminary data.</text>
</comment>
<dbReference type="CDD" id="cd07984">
    <property type="entry name" value="LPLAT_LABLAT-like"/>
    <property type="match status" value="1"/>
</dbReference>
<dbReference type="OrthoDB" id="9801955at2"/>
<evidence type="ECO:0000256" key="6">
    <source>
        <dbReference type="ARBA" id="ARBA00023315"/>
    </source>
</evidence>
<gene>
    <name evidence="8" type="ORF">EV210_11922</name>
</gene>
<evidence type="ECO:0000256" key="7">
    <source>
        <dbReference type="SAM" id="SignalP"/>
    </source>
</evidence>
<keyword evidence="7" id="KW-0732">Signal</keyword>
<evidence type="ECO:0000313" key="9">
    <source>
        <dbReference type="Proteomes" id="UP000295063"/>
    </source>
</evidence>
<dbReference type="PIRSF" id="PIRSF026649">
    <property type="entry name" value="MsbB"/>
    <property type="match status" value="1"/>
</dbReference>
<name>A0A4R1PXE9_9FIRM</name>
<protein>
    <submittedName>
        <fullName evidence="8">KDO2-lipid IV(A) lauroyltransferase</fullName>
    </submittedName>
</protein>
<sequence length="288" mass="31284">MYFTIKALSKVICLLPAALRSLAASAIGRICWLAVPERRKQMAVSNVIQSGLAADEHAAAAIVQESVYRFGPMMTEVLCFPALTRAKVKSMVNVEGAEHLAAALAHGKGAVLATAHSGNWELLGAALALYDFPLVAVVQKQTSAGADQFINEYRTMAGMHVTYKSSVLEMARLLAEGKIIGLLMDQDAHADGLPVPFFGRVASTPQGPAALARMKGAPIVPAFITRKADGTHTVIIHPPLWTTKSSNRAQDLLAVTTKLNAIIESHVRAYPSEWFWLHNRWKTKYQQM</sequence>
<accession>A0A4R1PXE9</accession>
<dbReference type="GO" id="GO:0009247">
    <property type="term" value="P:glycolipid biosynthetic process"/>
    <property type="evidence" value="ECO:0007669"/>
    <property type="project" value="UniProtKB-ARBA"/>
</dbReference>
<dbReference type="RefSeq" id="WP_132083205.1">
    <property type="nucleotide sequence ID" value="NZ_SLUI01000019.1"/>
</dbReference>
<dbReference type="Pfam" id="PF03279">
    <property type="entry name" value="Lip_A_acyltrans"/>
    <property type="match status" value="1"/>
</dbReference>
<reference evidence="8 9" key="1">
    <citation type="submission" date="2019-03" db="EMBL/GenBank/DDBJ databases">
        <title>Genomic Encyclopedia of Type Strains, Phase IV (KMG-IV): sequencing the most valuable type-strain genomes for metagenomic binning, comparative biology and taxonomic classification.</title>
        <authorList>
            <person name="Goeker M."/>
        </authorList>
    </citation>
    <scope>NUCLEOTIDE SEQUENCE [LARGE SCALE GENOMIC DNA]</scope>
    <source>
        <strain evidence="8 9">DSM 15969</strain>
    </source>
</reference>
<keyword evidence="9" id="KW-1185">Reference proteome</keyword>
<evidence type="ECO:0000256" key="2">
    <source>
        <dbReference type="ARBA" id="ARBA00022475"/>
    </source>
</evidence>
<keyword evidence="4 8" id="KW-0808">Transferase</keyword>
<organism evidence="8 9">
    <name type="scientific">Anaerospora hongkongensis</name>
    <dbReference type="NCBI Taxonomy" id="244830"/>
    <lineage>
        <taxon>Bacteria</taxon>
        <taxon>Bacillati</taxon>
        <taxon>Bacillota</taxon>
        <taxon>Negativicutes</taxon>
        <taxon>Selenomonadales</taxon>
        <taxon>Sporomusaceae</taxon>
        <taxon>Anaerospora</taxon>
    </lineage>
</organism>
<dbReference type="Proteomes" id="UP000295063">
    <property type="component" value="Unassembled WGS sequence"/>
</dbReference>
<dbReference type="EMBL" id="SLUI01000019">
    <property type="protein sequence ID" value="TCL32947.1"/>
    <property type="molecule type" value="Genomic_DNA"/>
</dbReference>
<evidence type="ECO:0000256" key="3">
    <source>
        <dbReference type="ARBA" id="ARBA00022519"/>
    </source>
</evidence>
<comment type="subcellular location">
    <subcellularLocation>
        <location evidence="1">Cell inner membrane</location>
    </subcellularLocation>
</comment>
<dbReference type="GO" id="GO:0005886">
    <property type="term" value="C:plasma membrane"/>
    <property type="evidence" value="ECO:0007669"/>
    <property type="project" value="UniProtKB-SubCell"/>
</dbReference>
<dbReference type="InterPro" id="IPR004960">
    <property type="entry name" value="LipA_acyltrans"/>
</dbReference>
<dbReference type="AlphaFoldDB" id="A0A4R1PXE9"/>
<feature type="chain" id="PRO_5020923136" evidence="7">
    <location>
        <begin position="24"/>
        <end position="288"/>
    </location>
</feature>
<dbReference type="PANTHER" id="PTHR30606:SF10">
    <property type="entry name" value="PHOSPHATIDYLINOSITOL MANNOSIDE ACYLTRANSFERASE"/>
    <property type="match status" value="1"/>
</dbReference>
<proteinExistence type="predicted"/>
<evidence type="ECO:0000256" key="1">
    <source>
        <dbReference type="ARBA" id="ARBA00004533"/>
    </source>
</evidence>
<keyword evidence="5" id="KW-0472">Membrane</keyword>
<keyword evidence="2" id="KW-1003">Cell membrane</keyword>